<evidence type="ECO:0000313" key="4">
    <source>
        <dbReference type="Proteomes" id="UP000638981"/>
    </source>
</evidence>
<reference evidence="3" key="1">
    <citation type="journal article" date="2014" name="Int. J. Syst. Evol. Microbiol.">
        <title>Complete genome sequence of Corynebacterium casei LMG S-19264T (=DSM 44701T), isolated from a smear-ripened cheese.</title>
        <authorList>
            <consortium name="US DOE Joint Genome Institute (JGI-PGF)"/>
            <person name="Walter F."/>
            <person name="Albersmeier A."/>
            <person name="Kalinowski J."/>
            <person name="Ruckert C."/>
        </authorList>
    </citation>
    <scope>NUCLEOTIDE SEQUENCE</scope>
    <source>
        <strain evidence="3">KCTC 23310</strain>
    </source>
</reference>
<dbReference type="RefSeq" id="WP_189410510.1">
    <property type="nucleotide sequence ID" value="NZ_BMYJ01000002.1"/>
</dbReference>
<reference evidence="3" key="2">
    <citation type="submission" date="2020-09" db="EMBL/GenBank/DDBJ databases">
        <authorList>
            <person name="Sun Q."/>
            <person name="Kim S."/>
        </authorList>
    </citation>
    <scope>NUCLEOTIDE SEQUENCE</scope>
    <source>
        <strain evidence="3">KCTC 23310</strain>
    </source>
</reference>
<accession>A0A918TKG0</accession>
<evidence type="ECO:0008006" key="5">
    <source>
        <dbReference type="Google" id="ProtNLM"/>
    </source>
</evidence>
<dbReference type="Gene3D" id="2.150.10.10">
    <property type="entry name" value="Serralysin-like metalloprotease, C-terminal"/>
    <property type="match status" value="3"/>
</dbReference>
<comment type="subcellular location">
    <subcellularLocation>
        <location evidence="1">Secreted</location>
    </subcellularLocation>
</comment>
<organism evidence="3 4">
    <name type="scientific">Neogemmobacter tilapiae</name>
    <dbReference type="NCBI Taxonomy" id="875041"/>
    <lineage>
        <taxon>Bacteria</taxon>
        <taxon>Pseudomonadati</taxon>
        <taxon>Pseudomonadota</taxon>
        <taxon>Alphaproteobacteria</taxon>
        <taxon>Rhodobacterales</taxon>
        <taxon>Paracoccaceae</taxon>
        <taxon>Neogemmobacter</taxon>
    </lineage>
</organism>
<dbReference type="EMBL" id="BMYJ01000002">
    <property type="protein sequence ID" value="GHC49765.1"/>
    <property type="molecule type" value="Genomic_DNA"/>
</dbReference>
<evidence type="ECO:0000256" key="2">
    <source>
        <dbReference type="ARBA" id="ARBA00022525"/>
    </source>
</evidence>
<comment type="caution">
    <text evidence="3">The sequence shown here is derived from an EMBL/GenBank/DDBJ whole genome shotgun (WGS) entry which is preliminary data.</text>
</comment>
<evidence type="ECO:0000256" key="1">
    <source>
        <dbReference type="ARBA" id="ARBA00004613"/>
    </source>
</evidence>
<proteinExistence type="predicted"/>
<dbReference type="Pfam" id="PF00353">
    <property type="entry name" value="HemolysinCabind"/>
    <property type="match status" value="9"/>
</dbReference>
<name>A0A918TKG0_9RHOB</name>
<dbReference type="InterPro" id="IPR011049">
    <property type="entry name" value="Serralysin-like_metalloprot_C"/>
</dbReference>
<protein>
    <recommendedName>
        <fullName evidence="5">Calcium-binding protein</fullName>
    </recommendedName>
</protein>
<dbReference type="SUPFAM" id="SSF51120">
    <property type="entry name" value="beta-Roll"/>
    <property type="match status" value="4"/>
</dbReference>
<dbReference type="InterPro" id="IPR018511">
    <property type="entry name" value="Hemolysin-typ_Ca-bd_CS"/>
</dbReference>
<dbReference type="GO" id="GO:0005576">
    <property type="term" value="C:extracellular region"/>
    <property type="evidence" value="ECO:0007669"/>
    <property type="project" value="UniProtKB-SubCell"/>
</dbReference>
<dbReference type="PROSITE" id="PS00330">
    <property type="entry name" value="HEMOLYSIN_CALCIUM"/>
    <property type="match status" value="1"/>
</dbReference>
<keyword evidence="4" id="KW-1185">Reference proteome</keyword>
<dbReference type="PRINTS" id="PR00313">
    <property type="entry name" value="CABNDNGRPT"/>
</dbReference>
<dbReference type="InterPro" id="IPR050557">
    <property type="entry name" value="RTX_toxin/Mannuronan_C5-epim"/>
</dbReference>
<sequence>MKLLGTGAADILKGGENGDLIYGGAGNDTLASTNIPSDLMPTYDRFYGGKGDDDISAGFLFGGRTATDPRDGMHVYGGAGNDEVYAGLIYLRPDDLNAPVLTRLDGGAGIDLLKLELTVSEMTTPIAQIRISVGAASGNTLPGAILSGFERLDVEIWRQFDSAAPPVNLWTIRGGALADRVVIGTPESEQTLFFNTDIRTGAGRDDVWVELGRNKVDLGAGDDRLAIKVLSSIAGNVLQGGKGVDTLELRLDSGEPYRNYPFGFNGSTAVSVDISKPVNLPGLQAKGFEKLSFYGSNSMTGPLNDTVRGGAYADTISGANGDDLLFGGGGNDQFHWIGRRTGLEEFSLLTDGRDTIYGGAGIDTLNFYNYGAFEGGPALNFELKANGTVVTSFDGFVATGIEKVRLGGSWQADRLTGGQLADTITGARGDDTLAGGAGNDSLDGEGGADLVQGGAGDDRITCFLYDGIPVWEGNYRLDTLDGGAGNDLLELRLDWDHAIDLTLVSGGVSQVSIATLEIRGFERLDVIGSDRADNLTGAGGADTFVGQGGDDRLNGGGGQDRLEGAEGLDTMTGGGGADTFVIAAGLTSINAPLPVLQDGLLWSAEGVDHITDFNAKDDTIHFYADGYANLVWAQKHQMLAAGAFVLGTTAKDASDRILYDRSTGRLFHDADGAGGDAAILVAILDNKPLLTAADFVIYSLKPEYDYLRL</sequence>
<gene>
    <name evidence="3" type="ORF">GCM10007315_09960</name>
</gene>
<dbReference type="PANTHER" id="PTHR38340">
    <property type="entry name" value="S-LAYER PROTEIN"/>
    <property type="match status" value="1"/>
</dbReference>
<keyword evidence="2" id="KW-0964">Secreted</keyword>
<dbReference type="GO" id="GO:0005509">
    <property type="term" value="F:calcium ion binding"/>
    <property type="evidence" value="ECO:0007669"/>
    <property type="project" value="InterPro"/>
</dbReference>
<dbReference type="PANTHER" id="PTHR38340:SF1">
    <property type="entry name" value="S-LAYER PROTEIN"/>
    <property type="match status" value="1"/>
</dbReference>
<dbReference type="Gene3D" id="2.160.20.160">
    <property type="match status" value="1"/>
</dbReference>
<dbReference type="AlphaFoldDB" id="A0A918TKG0"/>
<dbReference type="Proteomes" id="UP000638981">
    <property type="component" value="Unassembled WGS sequence"/>
</dbReference>
<dbReference type="InterPro" id="IPR001343">
    <property type="entry name" value="Hemolysn_Ca-bd"/>
</dbReference>
<evidence type="ECO:0000313" key="3">
    <source>
        <dbReference type="EMBL" id="GHC49765.1"/>
    </source>
</evidence>